<feature type="domain" description="Multidrug resistance protein MdtA-like barrel-sandwich hybrid" evidence="2">
    <location>
        <begin position="76"/>
        <end position="261"/>
    </location>
</feature>
<dbReference type="InterPro" id="IPR058625">
    <property type="entry name" value="MdtA-like_BSH"/>
</dbReference>
<evidence type="ECO:0000313" key="3">
    <source>
        <dbReference type="EMBL" id="VAW02757.1"/>
    </source>
</evidence>
<reference evidence="3" key="1">
    <citation type="submission" date="2018-06" db="EMBL/GenBank/DDBJ databases">
        <authorList>
            <person name="Zhirakovskaya E."/>
        </authorList>
    </citation>
    <scope>NUCLEOTIDE SEQUENCE</scope>
</reference>
<evidence type="ECO:0000256" key="1">
    <source>
        <dbReference type="SAM" id="Coils"/>
    </source>
</evidence>
<dbReference type="Gene3D" id="2.40.50.100">
    <property type="match status" value="1"/>
</dbReference>
<accession>A0A3B0SP57</accession>
<evidence type="ECO:0000259" key="2">
    <source>
        <dbReference type="Pfam" id="PF25917"/>
    </source>
</evidence>
<sequence length="485" mass="52150">MRFLRQSLTGLFLVSLTLGFLAMAGFTIFSAVQERLTSKPNIPERRERIFAVNVITAVEQVNTPVLQAFGEVQSRRTLEIRSKLGGRLIELAKEFEEGGQVQAGQLLARIDPADAQSALDRAESDVLDAKAEIREADRALALARDELVAAQEQVELRKRAYGRQQELEQRGVGTTAAIEAAELATAQARQQVLGSRQALAQAEARVDQSATRLARAGIALAEAKRRLDDTSITAGFTGTLTDVSVVQGGLISANEQLAYLVDGDKLEVAFRVSTPQYLRLLGDEGALIRAPVTATLDVYGLDLEARGKISRDSAVVGEGQTGRLIFARLTAAPGFKPGDFVTVTIKEPPLARSVRLPASSLGPGGRVLALGAGDRLEALGVKLLRRQGDDILVRAEGLAGREIVTKRSPLLGSGIKVRPLRQSDDAAPASGEMLELSDDRRARLLAFVEGAADMPEAVKTQLLGQLKEARVPARMVRRLETRMGG</sequence>
<dbReference type="PANTHER" id="PTHR30469">
    <property type="entry name" value="MULTIDRUG RESISTANCE PROTEIN MDTA"/>
    <property type="match status" value="1"/>
</dbReference>
<dbReference type="PANTHER" id="PTHR30469:SF15">
    <property type="entry name" value="HLYD FAMILY OF SECRETION PROTEINS"/>
    <property type="match status" value="1"/>
</dbReference>
<dbReference type="EMBL" id="UOEG01000246">
    <property type="protein sequence ID" value="VAW02757.1"/>
    <property type="molecule type" value="Genomic_DNA"/>
</dbReference>
<feature type="coiled-coil region" evidence="1">
    <location>
        <begin position="119"/>
        <end position="153"/>
    </location>
</feature>
<dbReference type="Gene3D" id="2.40.30.170">
    <property type="match status" value="1"/>
</dbReference>
<organism evidence="3">
    <name type="scientific">hydrothermal vent metagenome</name>
    <dbReference type="NCBI Taxonomy" id="652676"/>
    <lineage>
        <taxon>unclassified sequences</taxon>
        <taxon>metagenomes</taxon>
        <taxon>ecological metagenomes</taxon>
    </lineage>
</organism>
<dbReference type="Gene3D" id="1.10.287.470">
    <property type="entry name" value="Helix hairpin bin"/>
    <property type="match status" value="1"/>
</dbReference>
<name>A0A3B0SP57_9ZZZZ</name>
<keyword evidence="1" id="KW-0175">Coiled coil</keyword>
<dbReference type="AlphaFoldDB" id="A0A3B0SP57"/>
<gene>
    <name evidence="3" type="ORF">MNBD_ALPHA07-983</name>
</gene>
<dbReference type="GO" id="GO:0015562">
    <property type="term" value="F:efflux transmembrane transporter activity"/>
    <property type="evidence" value="ECO:0007669"/>
    <property type="project" value="TreeGrafter"/>
</dbReference>
<dbReference type="GO" id="GO:1990281">
    <property type="term" value="C:efflux pump complex"/>
    <property type="evidence" value="ECO:0007669"/>
    <property type="project" value="TreeGrafter"/>
</dbReference>
<protein>
    <submittedName>
        <fullName evidence="3">RND efflux system, membrane fusion protein</fullName>
    </submittedName>
</protein>
<dbReference type="SUPFAM" id="SSF111369">
    <property type="entry name" value="HlyD-like secretion proteins"/>
    <property type="match status" value="2"/>
</dbReference>
<dbReference type="Pfam" id="PF25917">
    <property type="entry name" value="BSH_RND"/>
    <property type="match status" value="1"/>
</dbReference>
<proteinExistence type="predicted"/>